<proteinExistence type="predicted"/>
<evidence type="ECO:0000259" key="1">
    <source>
        <dbReference type="PROSITE" id="PS50234"/>
    </source>
</evidence>
<dbReference type="OrthoDB" id="9758211at2"/>
<dbReference type="Proteomes" id="UP000296201">
    <property type="component" value="Chromosome"/>
</dbReference>
<dbReference type="SMART" id="SM00327">
    <property type="entry name" value="VWA"/>
    <property type="match status" value="1"/>
</dbReference>
<evidence type="ECO:0000313" key="2">
    <source>
        <dbReference type="EMBL" id="QBZ82459.1"/>
    </source>
</evidence>
<accession>A0A4P7NY44</accession>
<dbReference type="SUPFAM" id="SSF53300">
    <property type="entry name" value="vWA-like"/>
    <property type="match status" value="1"/>
</dbReference>
<name>A0A4P7NY44_9GAMM</name>
<dbReference type="PANTHER" id="PTHR41248:SF1">
    <property type="entry name" value="NORD PROTEIN"/>
    <property type="match status" value="1"/>
</dbReference>
<dbReference type="Gene3D" id="3.40.50.410">
    <property type="entry name" value="von Willebrand factor, type A domain"/>
    <property type="match status" value="1"/>
</dbReference>
<dbReference type="PROSITE" id="PS50234">
    <property type="entry name" value="VWFA"/>
    <property type="match status" value="1"/>
</dbReference>
<organism evidence="2 3">
    <name type="scientific">Hydrogenovibrio crunogenus</name>
    <dbReference type="NCBI Taxonomy" id="39765"/>
    <lineage>
        <taxon>Bacteria</taxon>
        <taxon>Pseudomonadati</taxon>
        <taxon>Pseudomonadota</taxon>
        <taxon>Gammaproteobacteria</taxon>
        <taxon>Thiotrichales</taxon>
        <taxon>Piscirickettsiaceae</taxon>
        <taxon>Hydrogenovibrio</taxon>
    </lineage>
</organism>
<sequence length="582" mass="66178">MAIQFQLKLFVPQLELTILALFGRKIQLLPLGAPQSRPMIQEGSISLPSSISAESYLQAKAYYFMCVIHAMGHILYSTPMDAQGYKNRQLVMVSLIEDARVETLLINQYPGLKQQFKSCFVKPNSDSNDFDSIAYGVAYGILNSSYESSNYIVSKALNAFRSLSFNELNDAGLSLRLGLQLANDIGQMRISMNERTEFTIVDYRDDNQYLWQQVEPVLAEGTSSDGNENISDYDARSFKESFAEREVSALSETAPNEEGNLVFKEVPEHSDNELRNKASTLASLCYKEWDYKIARFKERWCSVDVFKPIDDQAKHTNLLDHLHAQLVFKLYKLISSYQQNRWKQKAQKEGDELDLEAVVNTLVDLRSGRIHSDPNLYLKIQSDHHQDIALLVLLDLSESMNQTYLDSEISILKNTEQSTLVLSSLLDKLDHSYAVHGFNSDGRHHINYYELKGFAEQGDVLSSRLPNLTAQYSTRLGAGVRHAYTEIAQRQETHKLILVITDGKPSDIDVYDENYLIEDAKVAVREVENKGIKTFCLALDTDGENDYTQQIFKPGHYGILKDPNKLTDTLVNLYLKIFKAFM</sequence>
<feature type="domain" description="VWFA" evidence="1">
    <location>
        <begin position="389"/>
        <end position="577"/>
    </location>
</feature>
<dbReference type="Pfam" id="PF00092">
    <property type="entry name" value="VWA"/>
    <property type="match status" value="1"/>
</dbReference>
<dbReference type="AlphaFoldDB" id="A0A4P7NY44"/>
<keyword evidence="3" id="KW-1185">Reference proteome</keyword>
<protein>
    <submittedName>
        <fullName evidence="2">Nitric oxide reductase activation protein NorD</fullName>
    </submittedName>
</protein>
<dbReference type="EMBL" id="CP032096">
    <property type="protein sequence ID" value="QBZ82459.1"/>
    <property type="molecule type" value="Genomic_DNA"/>
</dbReference>
<dbReference type="RefSeq" id="WP_135795169.1">
    <property type="nucleotide sequence ID" value="NZ_CP032096.1"/>
</dbReference>
<gene>
    <name evidence="2" type="ORF">GHNINEIG_00489</name>
</gene>
<evidence type="ECO:0000313" key="3">
    <source>
        <dbReference type="Proteomes" id="UP000296201"/>
    </source>
</evidence>
<dbReference type="InterPro" id="IPR051928">
    <property type="entry name" value="NorD/CobT"/>
</dbReference>
<dbReference type="InterPro" id="IPR036465">
    <property type="entry name" value="vWFA_dom_sf"/>
</dbReference>
<dbReference type="PANTHER" id="PTHR41248">
    <property type="entry name" value="NORD PROTEIN"/>
    <property type="match status" value="1"/>
</dbReference>
<dbReference type="InterPro" id="IPR002035">
    <property type="entry name" value="VWF_A"/>
</dbReference>
<reference evidence="2 3" key="1">
    <citation type="submission" date="2018-08" db="EMBL/GenBank/DDBJ databases">
        <title>Horizontal acquisition of hydrogen conversion ability and other habitat adaptations in Hydrogenovibrio crunogenus strains.</title>
        <authorList>
            <person name="Gonnella G."/>
            <person name="Adam N."/>
            <person name="Perner M."/>
        </authorList>
    </citation>
    <scope>NUCLEOTIDE SEQUENCE [LARGE SCALE GENOMIC DNA]</scope>
    <source>
        <strain evidence="2 3">SP-41</strain>
    </source>
</reference>